<feature type="compositionally biased region" description="Polar residues" evidence="1">
    <location>
        <begin position="26"/>
        <end position="38"/>
    </location>
</feature>
<sequence length="186" mass="20340">MTTDAYQEEGLELAHALFGTEGNGGSQSTPPSDAQNVTGIGGLTGDPNMLQMSMRQATDKVADVNDSAELTKMLRRATQQGDEIMARAIAGRALALRYTRPLHQFVKDRPELDAAVERLWESTNPRRARGERQTLLTAPPRVEEAPRPPGPPEFEAANPRSLISPPPRPDEDYSNIAADLFGHRRG</sequence>
<dbReference type="OrthoDB" id="100605at2"/>
<dbReference type="Proteomes" id="UP000306985">
    <property type="component" value="Unassembled WGS sequence"/>
</dbReference>
<reference evidence="2 3" key="1">
    <citation type="submission" date="2019-05" db="EMBL/GenBank/DDBJ databases">
        <title>Nakamurella sp. N5BH11, whole genome shotgun sequence.</title>
        <authorList>
            <person name="Tuo L."/>
        </authorList>
    </citation>
    <scope>NUCLEOTIDE SEQUENCE [LARGE SCALE GENOMIC DNA]</scope>
    <source>
        <strain evidence="2 3">N5BH11</strain>
    </source>
</reference>
<comment type="caution">
    <text evidence="2">The sequence shown here is derived from an EMBL/GenBank/DDBJ whole genome shotgun (WGS) entry which is preliminary data.</text>
</comment>
<organism evidence="2 3">
    <name type="scientific">Nakamurella flava</name>
    <dbReference type="NCBI Taxonomy" id="2576308"/>
    <lineage>
        <taxon>Bacteria</taxon>
        <taxon>Bacillati</taxon>
        <taxon>Actinomycetota</taxon>
        <taxon>Actinomycetes</taxon>
        <taxon>Nakamurellales</taxon>
        <taxon>Nakamurellaceae</taxon>
        <taxon>Nakamurella</taxon>
    </lineage>
</organism>
<accession>A0A4U6QLG5</accession>
<dbReference type="EMBL" id="SZZH01000001">
    <property type="protein sequence ID" value="TKV61343.1"/>
    <property type="molecule type" value="Genomic_DNA"/>
</dbReference>
<proteinExistence type="predicted"/>
<evidence type="ECO:0000313" key="2">
    <source>
        <dbReference type="EMBL" id="TKV61343.1"/>
    </source>
</evidence>
<protein>
    <submittedName>
        <fullName evidence="2">Uncharacterized protein</fullName>
    </submittedName>
</protein>
<name>A0A4U6QLG5_9ACTN</name>
<evidence type="ECO:0000313" key="3">
    <source>
        <dbReference type="Proteomes" id="UP000306985"/>
    </source>
</evidence>
<feature type="region of interest" description="Disordered" evidence="1">
    <location>
        <begin position="124"/>
        <end position="186"/>
    </location>
</feature>
<dbReference type="RefSeq" id="WP_137448647.1">
    <property type="nucleotide sequence ID" value="NZ_SZZH01000001.1"/>
</dbReference>
<dbReference type="AlphaFoldDB" id="A0A4U6QLG5"/>
<feature type="region of interest" description="Disordered" evidence="1">
    <location>
        <begin position="19"/>
        <end position="46"/>
    </location>
</feature>
<evidence type="ECO:0000256" key="1">
    <source>
        <dbReference type="SAM" id="MobiDB-lite"/>
    </source>
</evidence>
<keyword evidence="3" id="KW-1185">Reference proteome</keyword>
<gene>
    <name evidence="2" type="ORF">FDO65_07020</name>
</gene>